<keyword evidence="1" id="KW-1133">Transmembrane helix</keyword>
<accession>A0A6P1W023</accession>
<dbReference type="GO" id="GO:0016020">
    <property type="term" value="C:membrane"/>
    <property type="evidence" value="ECO:0007669"/>
    <property type="project" value="InterPro"/>
</dbReference>
<keyword evidence="1" id="KW-0472">Membrane</keyword>
<reference evidence="3 4" key="1">
    <citation type="submission" date="2019-11" db="EMBL/GenBank/DDBJ databases">
        <title>Spirosoma endbachense sp. nov., isolated from a natural salt meadow.</title>
        <authorList>
            <person name="Rojas J."/>
            <person name="Ambika Manirajan B."/>
            <person name="Ratering S."/>
            <person name="Suarez C."/>
            <person name="Geissler-Plaum R."/>
            <person name="Schnell S."/>
        </authorList>
    </citation>
    <scope>NUCLEOTIDE SEQUENCE [LARGE SCALE GENOMIC DNA]</scope>
    <source>
        <strain evidence="3 4">I-24</strain>
    </source>
</reference>
<proteinExistence type="predicted"/>
<dbReference type="PANTHER" id="PTHR34220:SF7">
    <property type="entry name" value="SENSOR HISTIDINE KINASE YPDA"/>
    <property type="match status" value="1"/>
</dbReference>
<dbReference type="InterPro" id="IPR036890">
    <property type="entry name" value="HATPase_C_sf"/>
</dbReference>
<dbReference type="PANTHER" id="PTHR34220">
    <property type="entry name" value="SENSOR HISTIDINE KINASE YPDA"/>
    <property type="match status" value="1"/>
</dbReference>
<protein>
    <recommendedName>
        <fullName evidence="2">Signal transduction histidine kinase internal region domain-containing protein</fullName>
    </recommendedName>
</protein>
<feature type="transmembrane region" description="Helical" evidence="1">
    <location>
        <begin position="181"/>
        <end position="199"/>
    </location>
</feature>
<keyword evidence="1" id="KW-0812">Transmembrane</keyword>
<gene>
    <name evidence="3" type="ORF">GJR95_19210</name>
</gene>
<dbReference type="GO" id="GO:0000155">
    <property type="term" value="F:phosphorelay sensor kinase activity"/>
    <property type="evidence" value="ECO:0007669"/>
    <property type="project" value="InterPro"/>
</dbReference>
<dbReference type="KEGG" id="senf:GJR95_19210"/>
<evidence type="ECO:0000313" key="3">
    <source>
        <dbReference type="EMBL" id="QHV97006.1"/>
    </source>
</evidence>
<organism evidence="3 4">
    <name type="scientific">Spirosoma endbachense</name>
    <dbReference type="NCBI Taxonomy" id="2666025"/>
    <lineage>
        <taxon>Bacteria</taxon>
        <taxon>Pseudomonadati</taxon>
        <taxon>Bacteroidota</taxon>
        <taxon>Cytophagia</taxon>
        <taxon>Cytophagales</taxon>
        <taxon>Cytophagaceae</taxon>
        <taxon>Spirosoma</taxon>
    </lineage>
</organism>
<dbReference type="InterPro" id="IPR010559">
    <property type="entry name" value="Sig_transdc_His_kin_internal"/>
</dbReference>
<dbReference type="Gene3D" id="3.30.565.10">
    <property type="entry name" value="Histidine kinase-like ATPase, C-terminal domain"/>
    <property type="match status" value="1"/>
</dbReference>
<feature type="transmembrane region" description="Helical" evidence="1">
    <location>
        <begin position="95"/>
        <end position="113"/>
    </location>
</feature>
<keyword evidence="4" id="KW-1185">Reference proteome</keyword>
<evidence type="ECO:0000256" key="1">
    <source>
        <dbReference type="SAM" id="Phobius"/>
    </source>
</evidence>
<sequence>MNMLFFSMNLSPGISTINYRHPANVFALAGQESNLCLKTNQPMLLSLLTNEIRYRGYIRLLFHALMLAGIGTLVGIFYLSWFGQGGFTIGTWAPYLREVAGVAMQYYMLVWLFRNVGTRLIFLLPGLLAYYWLTYTYYFVTAIQVYHYTNVDDFSGAAYHFIQHKDQYWQTLFSFNTLMRLVRFPMLMTLFPLLLWAGVEAYRRQILHTQLEYNYLKSQVNPHFLFNVLNSIYALTEEENPRAAQIVQQLSGMMRYTLYETSEALVPLTRELDFIRDYVALEKLRTGKRLSLTIELLDTIDKPLQIAPFILITFVENAFKHGVENTTKKALVTISVQLQNERLHLHVSNSKPQTQKSTTNGLGLANVRKRLTMLYPGRYSLQVNDTDSAYSVDLYIQLRSLSLPTSSKATATENPLLFNK</sequence>
<dbReference type="AlphaFoldDB" id="A0A6P1W023"/>
<feature type="domain" description="Signal transduction histidine kinase internal region" evidence="2">
    <location>
        <begin position="212"/>
        <end position="290"/>
    </location>
</feature>
<dbReference type="InterPro" id="IPR050640">
    <property type="entry name" value="Bact_2-comp_sensor_kinase"/>
</dbReference>
<dbReference type="Proteomes" id="UP000464577">
    <property type="component" value="Chromosome"/>
</dbReference>
<dbReference type="EMBL" id="CP045997">
    <property type="protein sequence ID" value="QHV97006.1"/>
    <property type="molecule type" value="Genomic_DNA"/>
</dbReference>
<feature type="transmembrane region" description="Helical" evidence="1">
    <location>
        <begin position="60"/>
        <end position="83"/>
    </location>
</feature>
<feature type="transmembrane region" description="Helical" evidence="1">
    <location>
        <begin position="120"/>
        <end position="140"/>
    </location>
</feature>
<name>A0A6P1W023_9BACT</name>
<evidence type="ECO:0000313" key="4">
    <source>
        <dbReference type="Proteomes" id="UP000464577"/>
    </source>
</evidence>
<dbReference type="Pfam" id="PF06580">
    <property type="entry name" value="His_kinase"/>
    <property type="match status" value="1"/>
</dbReference>
<evidence type="ECO:0000259" key="2">
    <source>
        <dbReference type="Pfam" id="PF06580"/>
    </source>
</evidence>
<dbReference type="SUPFAM" id="SSF55874">
    <property type="entry name" value="ATPase domain of HSP90 chaperone/DNA topoisomerase II/histidine kinase"/>
    <property type="match status" value="1"/>
</dbReference>